<accession>A0AAN8G2E2</accession>
<evidence type="ECO:0000313" key="2">
    <source>
        <dbReference type="Proteomes" id="UP001331761"/>
    </source>
</evidence>
<dbReference type="AlphaFoldDB" id="A0AAN8G2E2"/>
<sequence>MRAKTKCICTYDHHVKDLHPCFNVTLWSDQICSSCEADGLCNSTTKRSFQWPCSCRNRTESESVVNTPYCIVREQPEIRKLWLSYLDRPFSLPVTTLPISVTTQQSTKISSIVSSASTAKATTAQPKYRKIVTDPETIEAMGFSGMTDGVAMVTKAKENLIFTMSSLPYEQRVALSQTKEEFIEMCSFNGHQCNISK</sequence>
<dbReference type="EMBL" id="WIXE01001183">
    <property type="protein sequence ID" value="KAK5985917.1"/>
    <property type="molecule type" value="Genomic_DNA"/>
</dbReference>
<protein>
    <submittedName>
        <fullName evidence="1">Degenerin deg-1</fullName>
    </submittedName>
</protein>
<gene>
    <name evidence="1" type="ORF">GCK32_015054</name>
</gene>
<keyword evidence="2" id="KW-1185">Reference proteome</keyword>
<reference evidence="1 2" key="1">
    <citation type="submission" date="2019-10" db="EMBL/GenBank/DDBJ databases">
        <title>Assembly and Annotation for the nematode Trichostrongylus colubriformis.</title>
        <authorList>
            <person name="Martin J."/>
        </authorList>
    </citation>
    <scope>NUCLEOTIDE SEQUENCE [LARGE SCALE GENOMIC DNA]</scope>
    <source>
        <strain evidence="1">G859</strain>
        <tissue evidence="1">Whole worm</tissue>
    </source>
</reference>
<dbReference type="Proteomes" id="UP001331761">
    <property type="component" value="Unassembled WGS sequence"/>
</dbReference>
<organism evidence="1 2">
    <name type="scientific">Trichostrongylus colubriformis</name>
    <name type="common">Black scour worm</name>
    <dbReference type="NCBI Taxonomy" id="6319"/>
    <lineage>
        <taxon>Eukaryota</taxon>
        <taxon>Metazoa</taxon>
        <taxon>Ecdysozoa</taxon>
        <taxon>Nematoda</taxon>
        <taxon>Chromadorea</taxon>
        <taxon>Rhabditida</taxon>
        <taxon>Rhabditina</taxon>
        <taxon>Rhabditomorpha</taxon>
        <taxon>Strongyloidea</taxon>
        <taxon>Trichostrongylidae</taxon>
        <taxon>Trichostrongylus</taxon>
    </lineage>
</organism>
<evidence type="ECO:0000313" key="1">
    <source>
        <dbReference type="EMBL" id="KAK5985917.1"/>
    </source>
</evidence>
<name>A0AAN8G2E2_TRICO</name>
<proteinExistence type="predicted"/>
<comment type="caution">
    <text evidence="1">The sequence shown here is derived from an EMBL/GenBank/DDBJ whole genome shotgun (WGS) entry which is preliminary data.</text>
</comment>